<evidence type="ECO:0000259" key="2">
    <source>
        <dbReference type="Pfam" id="PF00582"/>
    </source>
</evidence>
<comment type="similarity">
    <text evidence="1">Belongs to the universal stress protein A family.</text>
</comment>
<accession>A0A0C5CCT0</accession>
<feature type="domain" description="UspA" evidence="2">
    <location>
        <begin position="9"/>
        <end position="150"/>
    </location>
</feature>
<dbReference type="SUPFAM" id="SSF52402">
    <property type="entry name" value="Adenine nucleotide alpha hydrolases-like"/>
    <property type="match status" value="1"/>
</dbReference>
<reference evidence="3 4" key="3">
    <citation type="journal article" date="2019" name="Int. J. Syst. Evol. Microbiol.">
        <title>Nitrosopumilus adriaticus sp. nov. and Nitrosopumilus piranensis sp. nov., two ammonia-oxidizing archaea from the Adriatic Sea and members of the class Nitrososphaeria.</title>
        <authorList>
            <person name="Bayer B."/>
            <person name="Vojvoda J."/>
            <person name="Reinthaler T."/>
            <person name="Reyes C."/>
            <person name="Pinto M."/>
            <person name="Herndl G.J."/>
        </authorList>
    </citation>
    <scope>NUCLEOTIDE SEQUENCE [LARGE SCALE GENOMIC DNA]</scope>
    <source>
        <strain evidence="3 4">D3C</strain>
    </source>
</reference>
<dbReference type="PRINTS" id="PR01438">
    <property type="entry name" value="UNVRSLSTRESS"/>
</dbReference>
<dbReference type="Gene3D" id="3.40.50.620">
    <property type="entry name" value="HUPs"/>
    <property type="match status" value="1"/>
</dbReference>
<gene>
    <name evidence="3" type="ORF">NPIRD3C_1772</name>
</gene>
<sequence length="153" mass="16405">MLRQTSKCMKNILVPFDGSGFSQKAFEKALEIAEKFSSQIIVLTVLQSKVSDSAGISLKRLQEIQEEEENEALAILKKLEDQASAKNISLSMKIIHNPSSSDGIVAFAANNNIDLIIMGSQGKTGLKKIVLGSVASGVLAHTKCSVLITKGTE</sequence>
<evidence type="ECO:0000256" key="1">
    <source>
        <dbReference type="ARBA" id="ARBA00008791"/>
    </source>
</evidence>
<dbReference type="InterPro" id="IPR014729">
    <property type="entry name" value="Rossmann-like_a/b/a_fold"/>
</dbReference>
<reference evidence="4" key="1">
    <citation type="submission" date="2015-02" db="EMBL/GenBank/DDBJ databases">
        <title>Characterization of two novel Thaumarchaeota isolated from the Northern Adriatic Sea.</title>
        <authorList>
            <person name="Bayer B."/>
            <person name="Vojvoda J."/>
            <person name="Offre P."/>
            <person name="Srivastava A."/>
            <person name="Elisabeth N."/>
            <person name="Garcia J.A.L."/>
            <person name="Schleper C."/>
            <person name="Herndl G.J."/>
        </authorList>
    </citation>
    <scope>NUCLEOTIDE SEQUENCE [LARGE SCALE GENOMIC DNA]</scope>
    <source>
        <strain evidence="4">D3C</strain>
    </source>
</reference>
<dbReference type="HOGENOM" id="CLU_049301_16_2_2"/>
<dbReference type="PATRIC" id="fig|1582439.9.peg.1827"/>
<dbReference type="EMBL" id="CP010868">
    <property type="protein sequence ID" value="AJM92982.1"/>
    <property type="molecule type" value="Genomic_DNA"/>
</dbReference>
<organism evidence="3 4">
    <name type="scientific">Nitrosopumilus piranensis</name>
    <dbReference type="NCBI Taxonomy" id="1582439"/>
    <lineage>
        <taxon>Archaea</taxon>
        <taxon>Nitrososphaerota</taxon>
        <taxon>Nitrososphaeria</taxon>
        <taxon>Nitrosopumilales</taxon>
        <taxon>Nitrosopumilaceae</taxon>
        <taxon>Nitrosopumilus</taxon>
    </lineage>
</organism>
<evidence type="ECO:0000313" key="4">
    <source>
        <dbReference type="Proteomes" id="UP000032027"/>
    </source>
</evidence>
<reference evidence="3 4" key="2">
    <citation type="journal article" date="2016" name="ISME J.">
        <title>Physiological and genomic characterization of two novel marine thaumarchaeal strains indicates niche differentiation.</title>
        <authorList>
            <person name="Bayer B."/>
            <person name="Vojvoda J."/>
            <person name="Offre P."/>
            <person name="Alves R.J."/>
            <person name="Elisabeth N.H."/>
            <person name="Garcia J.A."/>
            <person name="Volland J.M."/>
            <person name="Srivastava A."/>
            <person name="Schleper C."/>
            <person name="Herndl G.J."/>
        </authorList>
    </citation>
    <scope>NUCLEOTIDE SEQUENCE [LARGE SCALE GENOMIC DNA]</scope>
    <source>
        <strain evidence="3 4">D3C</strain>
    </source>
</reference>
<proteinExistence type="inferred from homology"/>
<dbReference type="STRING" id="1582439.NPIRD3C_1772"/>
<evidence type="ECO:0000313" key="3">
    <source>
        <dbReference type="EMBL" id="AJM92982.1"/>
    </source>
</evidence>
<dbReference type="AlphaFoldDB" id="A0A0C5CCT0"/>
<dbReference type="PANTHER" id="PTHR46268:SF6">
    <property type="entry name" value="UNIVERSAL STRESS PROTEIN UP12"/>
    <property type="match status" value="1"/>
</dbReference>
<dbReference type="CDD" id="cd00293">
    <property type="entry name" value="USP-like"/>
    <property type="match status" value="1"/>
</dbReference>
<protein>
    <submittedName>
        <fullName evidence="3">UspA domain protein</fullName>
    </submittedName>
</protein>
<dbReference type="InterPro" id="IPR006015">
    <property type="entry name" value="Universal_stress_UspA"/>
</dbReference>
<dbReference type="KEGG" id="nid:NPIRD3C_1772"/>
<dbReference type="Pfam" id="PF00582">
    <property type="entry name" value="Usp"/>
    <property type="match status" value="1"/>
</dbReference>
<dbReference type="InterPro" id="IPR006016">
    <property type="entry name" value="UspA"/>
</dbReference>
<keyword evidence="4" id="KW-1185">Reference proteome</keyword>
<name>A0A0C5CCT0_9ARCH</name>
<dbReference type="Proteomes" id="UP000032027">
    <property type="component" value="Chromosome"/>
</dbReference>
<dbReference type="PANTHER" id="PTHR46268">
    <property type="entry name" value="STRESS RESPONSE PROTEIN NHAX"/>
    <property type="match status" value="1"/>
</dbReference>